<dbReference type="Pfam" id="PF05728">
    <property type="entry name" value="UPF0227"/>
    <property type="match status" value="1"/>
</dbReference>
<evidence type="ECO:0008006" key="3">
    <source>
        <dbReference type="Google" id="ProtNLM"/>
    </source>
</evidence>
<dbReference type="Gene3D" id="3.40.50.1820">
    <property type="entry name" value="alpha/beta hydrolase"/>
    <property type="match status" value="1"/>
</dbReference>
<dbReference type="HOGENOM" id="CLU_090996_2_0_7"/>
<dbReference type="KEGG" id="wsu:WS1462"/>
<dbReference type="PANTHER" id="PTHR35602:SF3">
    <property type="entry name" value="ESTERASE YQIA"/>
    <property type="match status" value="1"/>
</dbReference>
<gene>
    <name evidence="1" type="ordered locus">WS1462</name>
</gene>
<evidence type="ECO:0000313" key="1">
    <source>
        <dbReference type="EMBL" id="CAE10520.1"/>
    </source>
</evidence>
<organism evidence="2">
    <name type="scientific">Wolinella succinogenes (strain ATCC 29543 / DSM 1740 / CCUG 13145 / JCM 31913 / LMG 7466 / NCTC 11488 / FDC 602W)</name>
    <name type="common">Vibrio succinogenes</name>
    <dbReference type="NCBI Taxonomy" id="273121"/>
    <lineage>
        <taxon>Bacteria</taxon>
        <taxon>Pseudomonadati</taxon>
        <taxon>Campylobacterota</taxon>
        <taxon>Epsilonproteobacteria</taxon>
        <taxon>Campylobacterales</taxon>
        <taxon>Helicobacteraceae</taxon>
        <taxon>Wolinella</taxon>
    </lineage>
</organism>
<keyword evidence="2" id="KW-1185">Reference proteome</keyword>
<dbReference type="ESTHER" id="wolsu-q7mrc4">
    <property type="family name" value="abh_upf00227"/>
</dbReference>
<dbReference type="STRING" id="273121.WS1462"/>
<accession>Q7MRC4</accession>
<dbReference type="InterPro" id="IPR008886">
    <property type="entry name" value="UPF0227/Esterase_YqiA"/>
</dbReference>
<evidence type="ECO:0000313" key="2">
    <source>
        <dbReference type="Proteomes" id="UP000000422"/>
    </source>
</evidence>
<dbReference type="SUPFAM" id="SSF53474">
    <property type="entry name" value="alpha/beta-Hydrolases"/>
    <property type="match status" value="1"/>
</dbReference>
<dbReference type="InterPro" id="IPR029058">
    <property type="entry name" value="AB_hydrolase_fold"/>
</dbReference>
<dbReference type="AlphaFoldDB" id="Q7MRC4"/>
<dbReference type="Proteomes" id="UP000000422">
    <property type="component" value="Chromosome"/>
</dbReference>
<reference evidence="1 2" key="1">
    <citation type="journal article" date="2003" name="Proc. Natl. Acad. Sci. U.S.A.">
        <title>Complete genome sequence and analysis of Wolinella succinogenes.</title>
        <authorList>
            <person name="Baar C."/>
            <person name="Eppinger M."/>
            <person name="Raddatz G."/>
            <person name="Simon JM."/>
            <person name="Lanz C."/>
            <person name="Klimmek O."/>
            <person name="Nandakumar R."/>
            <person name="Gross R."/>
            <person name="Rosinus A."/>
            <person name="Keller H."/>
            <person name="Jagtap P."/>
            <person name="Linke B."/>
            <person name="Meyer F."/>
            <person name="Lederer H."/>
            <person name="Schuster S.C."/>
        </authorList>
    </citation>
    <scope>NUCLEOTIDE SEQUENCE [LARGE SCALE GENOMIC DNA]</scope>
    <source>
        <strain evidence="2">ATCC 29543 / DSM 1740 / CCUG 13145 / JCM 31913 / LMG 7466 / NCTC 11488 / FDC 602W</strain>
    </source>
</reference>
<dbReference type="eggNOG" id="COG3150">
    <property type="taxonomic scope" value="Bacteria"/>
</dbReference>
<proteinExistence type="predicted"/>
<dbReference type="PANTHER" id="PTHR35602">
    <property type="entry name" value="ESTERASE YQIA-RELATED"/>
    <property type="match status" value="1"/>
</dbReference>
<dbReference type="RefSeq" id="WP_011139304.1">
    <property type="nucleotide sequence ID" value="NC_005090.1"/>
</dbReference>
<protein>
    <recommendedName>
        <fullName evidence="3">Esterase</fullName>
    </recommendedName>
</protein>
<dbReference type="EMBL" id="BX571661">
    <property type="protein sequence ID" value="CAE10520.1"/>
    <property type="molecule type" value="Genomic_DNA"/>
</dbReference>
<sequence>MHFLYIHGFASSGESHKAKALKAGLAPYEVMTPTLSYVPSLAFQTLRQLVDESLAQKEELTLIGASLGGYYATQLSWLYNLKAILINPAITPYETLKLAIGEIINYSTKERFLWTHAHLEELKTLYTPHPDESKLLLLLQKGDELLNYLDALKRFPKAKNIIEEGGNHQFQGIERHIEMILHFAKGEDA</sequence>
<name>Q7MRC4_WOLSU</name>